<organism evidence="8 9">
    <name type="scientific">Bordetella bronchiseptica 253</name>
    <dbReference type="NCBI Taxonomy" id="568707"/>
    <lineage>
        <taxon>Bacteria</taxon>
        <taxon>Pseudomonadati</taxon>
        <taxon>Pseudomonadota</taxon>
        <taxon>Betaproteobacteria</taxon>
        <taxon>Burkholderiales</taxon>
        <taxon>Alcaligenaceae</taxon>
        <taxon>Bordetella</taxon>
    </lineage>
</organism>
<evidence type="ECO:0000256" key="2">
    <source>
        <dbReference type="ARBA" id="ARBA00005262"/>
    </source>
</evidence>
<dbReference type="PANTHER" id="PTHR43663">
    <property type="entry name" value="CHROMATE TRANSPORT PROTEIN-RELATED"/>
    <property type="match status" value="1"/>
</dbReference>
<evidence type="ECO:0000256" key="3">
    <source>
        <dbReference type="ARBA" id="ARBA00022475"/>
    </source>
</evidence>
<sequence>MTAVPTDSDASFLATPPSCGALFNGFFWLGVTAFGGALPLARSMMVERRRWLSPDEFTDLLGLCQFLPGGNIINMSVAVGMKFRGPRGAIAALLGLILAPSIIVILLGMVYQRYEQDPRVEHLFTGLAAAAAGLLVSMALKIARPLRGKWAGIAVAAACFVAIALLRLPLLPTMLVLTPLSIALTWRLRR</sequence>
<evidence type="ECO:0000256" key="6">
    <source>
        <dbReference type="ARBA" id="ARBA00023136"/>
    </source>
</evidence>
<keyword evidence="4 7" id="KW-0812">Transmembrane</keyword>
<feature type="transmembrane region" description="Helical" evidence="7">
    <location>
        <begin position="123"/>
        <end position="143"/>
    </location>
</feature>
<name>A0A0C6P620_BORBO</name>
<keyword evidence="5 7" id="KW-1133">Transmembrane helix</keyword>
<feature type="transmembrane region" description="Helical" evidence="7">
    <location>
        <begin position="20"/>
        <end position="41"/>
    </location>
</feature>
<dbReference type="PANTHER" id="PTHR43663:SF1">
    <property type="entry name" value="CHROMATE TRANSPORTER"/>
    <property type="match status" value="1"/>
</dbReference>
<comment type="similarity">
    <text evidence="2">Belongs to the chromate ion transporter (CHR) (TC 2.A.51) family.</text>
</comment>
<dbReference type="OrthoDB" id="8596378at2"/>
<evidence type="ECO:0000256" key="4">
    <source>
        <dbReference type="ARBA" id="ARBA00022692"/>
    </source>
</evidence>
<gene>
    <name evidence="8" type="ORF">BN112_2143</name>
</gene>
<feature type="transmembrane region" description="Helical" evidence="7">
    <location>
        <begin position="150"/>
        <end position="166"/>
    </location>
</feature>
<keyword evidence="3" id="KW-1003">Cell membrane</keyword>
<protein>
    <submittedName>
        <fullName evidence="8">Putative chromate transporter</fullName>
    </submittedName>
</protein>
<dbReference type="InterPro" id="IPR052518">
    <property type="entry name" value="CHR_Transporter"/>
</dbReference>
<evidence type="ECO:0000256" key="5">
    <source>
        <dbReference type="ARBA" id="ARBA00022989"/>
    </source>
</evidence>
<evidence type="ECO:0000256" key="1">
    <source>
        <dbReference type="ARBA" id="ARBA00004651"/>
    </source>
</evidence>
<dbReference type="AlphaFoldDB" id="A0A0C6P620"/>
<feature type="transmembrane region" description="Helical" evidence="7">
    <location>
        <begin position="90"/>
        <end position="111"/>
    </location>
</feature>
<evidence type="ECO:0000313" key="8">
    <source>
        <dbReference type="EMBL" id="CCJ54060.1"/>
    </source>
</evidence>
<proteinExistence type="inferred from homology"/>
<comment type="subcellular location">
    <subcellularLocation>
        <location evidence="1">Cell membrane</location>
        <topology evidence="1">Multi-pass membrane protein</topology>
    </subcellularLocation>
</comment>
<accession>A0A0C6P620</accession>
<dbReference type="EMBL" id="HE965806">
    <property type="protein sequence ID" value="CCJ54060.1"/>
    <property type="molecule type" value="Genomic_DNA"/>
</dbReference>
<dbReference type="GO" id="GO:0015109">
    <property type="term" value="F:chromate transmembrane transporter activity"/>
    <property type="evidence" value="ECO:0007669"/>
    <property type="project" value="InterPro"/>
</dbReference>
<dbReference type="Proteomes" id="UP000007564">
    <property type="component" value="Chromosome"/>
</dbReference>
<keyword evidence="6 7" id="KW-0472">Membrane</keyword>
<evidence type="ECO:0000256" key="7">
    <source>
        <dbReference type="SAM" id="Phobius"/>
    </source>
</evidence>
<dbReference type="RefSeq" id="WP_003809301.1">
    <property type="nucleotide sequence ID" value="NC_019382.1"/>
</dbReference>
<dbReference type="HOGENOM" id="CLU_018106_3_0_4"/>
<dbReference type="InterPro" id="IPR003370">
    <property type="entry name" value="Chromate_transpt"/>
</dbReference>
<reference evidence="8 9" key="1">
    <citation type="journal article" date="2012" name="BMC Genomics">
        <title>Comparative genomics of the classical Bordetella subspecies: the evolution and exchange of virulence-associated diversity amongst closely related pathogens.</title>
        <authorList>
            <person name="Park J."/>
            <person name="Zhang Y."/>
            <person name="Buboltz A.M."/>
            <person name="Zhang X."/>
            <person name="Schuster S.C."/>
            <person name="Ahuja U."/>
            <person name="Liu M."/>
            <person name="Miller J.F."/>
            <person name="Sebaihia M."/>
            <person name="Bentley S.D."/>
            <person name="Parkhill J."/>
            <person name="Harvill E.T."/>
        </authorList>
    </citation>
    <scope>NUCLEOTIDE SEQUENCE [LARGE SCALE GENOMIC DNA]</scope>
    <source>
        <strain evidence="8 9">253</strain>
    </source>
</reference>
<dbReference type="GeneID" id="93202849"/>
<dbReference type="KEGG" id="bbh:BN112_2143"/>
<dbReference type="Pfam" id="PF02417">
    <property type="entry name" value="Chromate_transp"/>
    <property type="match status" value="1"/>
</dbReference>
<evidence type="ECO:0000313" key="9">
    <source>
        <dbReference type="Proteomes" id="UP000007564"/>
    </source>
</evidence>
<dbReference type="GO" id="GO:0005886">
    <property type="term" value="C:plasma membrane"/>
    <property type="evidence" value="ECO:0007669"/>
    <property type="project" value="UniProtKB-SubCell"/>
</dbReference>